<reference evidence="2 3" key="1">
    <citation type="submission" date="2023-10" db="EMBL/GenBank/DDBJ databases">
        <title>Psychrosphaera aquimaarina strain SW33 isolated from seawater.</title>
        <authorList>
            <person name="Bayburt H."/>
            <person name="Kim J.M."/>
            <person name="Choi B.J."/>
            <person name="Jeon C.O."/>
        </authorList>
    </citation>
    <scope>NUCLEOTIDE SEQUENCE [LARGE SCALE GENOMIC DNA]</scope>
    <source>
        <strain evidence="2 3">KCTC 52743</strain>
    </source>
</reference>
<dbReference type="Gene3D" id="3.60.15.10">
    <property type="entry name" value="Ribonuclease Z/Hydroxyacylglutathione hydrolase-like"/>
    <property type="match status" value="1"/>
</dbReference>
<sequence length="275" mass="31070">MKITFYGTRGSCPTPGPSTLKYGGNTACVLVESEGGQKLILDAGTGIRVVGDEFVKHNEDVFIVLSHNHYDHIQGFPFFKPIYQKGRNVYIYPSETTPNQPRAVVEQMNGSFFPLDEHELLANLNFKQPNWDIQPLTINGFRVYRRTINHPNGGSAYIIESGGKKVAYVTDNELAPPDVPSTTSYEWKEFLLGVDLVIHDGQYTDLDMPLKHGWGHSLIDEAVDLAKSSHIKQLAIYSHDPDRTDDDIDAWQEKIDKMQLDCNIFFAKEQQIIQL</sequence>
<dbReference type="SUPFAM" id="SSF56281">
    <property type="entry name" value="Metallo-hydrolase/oxidoreductase"/>
    <property type="match status" value="1"/>
</dbReference>
<dbReference type="PANTHER" id="PTHR42663">
    <property type="entry name" value="HYDROLASE C777.06C-RELATED-RELATED"/>
    <property type="match status" value="1"/>
</dbReference>
<gene>
    <name evidence="2" type="ORF">RT723_11475</name>
</gene>
<dbReference type="EMBL" id="JAWCUA010000009">
    <property type="protein sequence ID" value="MDU0113605.1"/>
    <property type="molecule type" value="Genomic_DNA"/>
</dbReference>
<feature type="domain" description="Metallo-beta-lactamase" evidence="1">
    <location>
        <begin position="25"/>
        <end position="202"/>
    </location>
</feature>
<accession>A0ABU3R1Q1</accession>
<organism evidence="2 3">
    <name type="scientific">Psychrosphaera aquimarina</name>
    <dbReference type="NCBI Taxonomy" id="2044854"/>
    <lineage>
        <taxon>Bacteria</taxon>
        <taxon>Pseudomonadati</taxon>
        <taxon>Pseudomonadota</taxon>
        <taxon>Gammaproteobacteria</taxon>
        <taxon>Alteromonadales</taxon>
        <taxon>Pseudoalteromonadaceae</taxon>
        <taxon>Psychrosphaera</taxon>
    </lineage>
</organism>
<dbReference type="Pfam" id="PF12706">
    <property type="entry name" value="Lactamase_B_2"/>
    <property type="match status" value="1"/>
</dbReference>
<dbReference type="InterPro" id="IPR036866">
    <property type="entry name" value="RibonucZ/Hydroxyglut_hydro"/>
</dbReference>
<protein>
    <submittedName>
        <fullName evidence="2">MBL fold metallo-hydrolase</fullName>
    </submittedName>
</protein>
<dbReference type="CDD" id="cd07715">
    <property type="entry name" value="TaR3-like_MBL-fold"/>
    <property type="match status" value="1"/>
</dbReference>
<dbReference type="RefSeq" id="WP_315947230.1">
    <property type="nucleotide sequence ID" value="NZ_JAWCUA010000009.1"/>
</dbReference>
<evidence type="ECO:0000313" key="2">
    <source>
        <dbReference type="EMBL" id="MDU0113605.1"/>
    </source>
</evidence>
<dbReference type="SMART" id="SM00849">
    <property type="entry name" value="Lactamase_B"/>
    <property type="match status" value="1"/>
</dbReference>
<comment type="caution">
    <text evidence="2">The sequence shown here is derived from an EMBL/GenBank/DDBJ whole genome shotgun (WGS) entry which is preliminary data.</text>
</comment>
<keyword evidence="3" id="KW-1185">Reference proteome</keyword>
<dbReference type="PANTHER" id="PTHR42663:SF4">
    <property type="entry name" value="SLL1036 PROTEIN"/>
    <property type="match status" value="1"/>
</dbReference>
<evidence type="ECO:0000259" key="1">
    <source>
        <dbReference type="SMART" id="SM00849"/>
    </source>
</evidence>
<dbReference type="Proteomes" id="UP001257914">
    <property type="component" value="Unassembled WGS sequence"/>
</dbReference>
<name>A0ABU3R1Q1_9GAMM</name>
<proteinExistence type="predicted"/>
<evidence type="ECO:0000313" key="3">
    <source>
        <dbReference type="Proteomes" id="UP001257914"/>
    </source>
</evidence>
<dbReference type="InterPro" id="IPR001279">
    <property type="entry name" value="Metallo-B-lactamas"/>
</dbReference>